<dbReference type="Pfam" id="PF01661">
    <property type="entry name" value="Macro"/>
    <property type="match status" value="1"/>
</dbReference>
<dbReference type="Gene3D" id="3.40.220.10">
    <property type="entry name" value="Leucine Aminopeptidase, subunit E, domain 1"/>
    <property type="match status" value="1"/>
</dbReference>
<proteinExistence type="predicted"/>
<dbReference type="InterPro" id="IPR002589">
    <property type="entry name" value="Macro_dom"/>
</dbReference>
<name>A0A1M5RQB8_9FIRM</name>
<organism evidence="2 3">
    <name type="scientific">Anaerosphaera aminiphila DSM 21120</name>
    <dbReference type="NCBI Taxonomy" id="1120995"/>
    <lineage>
        <taxon>Bacteria</taxon>
        <taxon>Bacillati</taxon>
        <taxon>Bacillota</taxon>
        <taxon>Tissierellia</taxon>
        <taxon>Tissierellales</taxon>
        <taxon>Peptoniphilaceae</taxon>
        <taxon>Anaerosphaera</taxon>
    </lineage>
</organism>
<dbReference type="PANTHER" id="PTHR11106:SF27">
    <property type="entry name" value="MACRO DOMAIN-CONTAINING PROTEIN"/>
    <property type="match status" value="1"/>
</dbReference>
<dbReference type="STRING" id="1120995.SAMN02745245_00993"/>
<evidence type="ECO:0000313" key="3">
    <source>
        <dbReference type="Proteomes" id="UP000184032"/>
    </source>
</evidence>
<dbReference type="Proteomes" id="UP000184032">
    <property type="component" value="Unassembled WGS sequence"/>
</dbReference>
<feature type="domain" description="Macro" evidence="1">
    <location>
        <begin position="1"/>
        <end position="153"/>
    </location>
</feature>
<dbReference type="SMART" id="SM00506">
    <property type="entry name" value="A1pp"/>
    <property type="match status" value="1"/>
</dbReference>
<accession>A0A1M5RQB8</accession>
<evidence type="ECO:0000313" key="2">
    <source>
        <dbReference type="EMBL" id="SHH28396.1"/>
    </source>
</evidence>
<evidence type="ECO:0000259" key="1">
    <source>
        <dbReference type="PROSITE" id="PS51154"/>
    </source>
</evidence>
<reference evidence="2 3" key="1">
    <citation type="submission" date="2016-11" db="EMBL/GenBank/DDBJ databases">
        <authorList>
            <person name="Jaros S."/>
            <person name="Januszkiewicz K."/>
            <person name="Wedrychowicz H."/>
        </authorList>
    </citation>
    <scope>NUCLEOTIDE SEQUENCE [LARGE SCALE GENOMIC DNA]</scope>
    <source>
        <strain evidence="2 3">DSM 21120</strain>
    </source>
</reference>
<dbReference type="SUPFAM" id="SSF52949">
    <property type="entry name" value="Macro domain-like"/>
    <property type="match status" value="1"/>
</dbReference>
<dbReference type="AlphaFoldDB" id="A0A1M5RQB8"/>
<dbReference type="PROSITE" id="PS51154">
    <property type="entry name" value="MACRO"/>
    <property type="match status" value="1"/>
</dbReference>
<dbReference type="PANTHER" id="PTHR11106">
    <property type="entry name" value="GANGLIOSIDE INDUCED DIFFERENTIATION ASSOCIATED PROTEIN 2-RELATED"/>
    <property type="match status" value="1"/>
</dbReference>
<keyword evidence="3" id="KW-1185">Reference proteome</keyword>
<dbReference type="InterPro" id="IPR043472">
    <property type="entry name" value="Macro_dom-like"/>
</dbReference>
<sequence>MLNIIEGDILSLSCECIVNAANSELKMGGGVCGAIFRAAGEKQLQEECNSIGYCKTGEAVITKGYNLKAKYIIHTVGPVYRGGKSGERELLYSCYINSLELARKSNISSIAFPLISSGIYGYPYEEALEVAKEAIEEFLNEFDMRVYLVLKRA</sequence>
<gene>
    <name evidence="2" type="ORF">SAMN02745245_00993</name>
</gene>
<dbReference type="CDD" id="cd02908">
    <property type="entry name" value="Macro_OAADPr_deacetylase"/>
    <property type="match status" value="1"/>
</dbReference>
<dbReference type="RefSeq" id="WP_073184304.1">
    <property type="nucleotide sequence ID" value="NZ_FQXI01000005.1"/>
</dbReference>
<protein>
    <submittedName>
        <fullName evidence="2">O-acetyl-ADP-ribose deacetylase (Regulator of RNase III), contains Macro domain</fullName>
    </submittedName>
</protein>
<dbReference type="EMBL" id="FQXI01000005">
    <property type="protein sequence ID" value="SHH28396.1"/>
    <property type="molecule type" value="Genomic_DNA"/>
</dbReference>